<keyword evidence="2" id="KW-1185">Reference proteome</keyword>
<organism evidence="1 2">
    <name type="scientific">Austropuccinia psidii MF-1</name>
    <dbReference type="NCBI Taxonomy" id="1389203"/>
    <lineage>
        <taxon>Eukaryota</taxon>
        <taxon>Fungi</taxon>
        <taxon>Dikarya</taxon>
        <taxon>Basidiomycota</taxon>
        <taxon>Pucciniomycotina</taxon>
        <taxon>Pucciniomycetes</taxon>
        <taxon>Pucciniales</taxon>
        <taxon>Sphaerophragmiaceae</taxon>
        <taxon>Austropuccinia</taxon>
    </lineage>
</organism>
<proteinExistence type="predicted"/>
<gene>
    <name evidence="1" type="ORF">O181_031001</name>
</gene>
<sequence>MGSSIQDNSKGAILRGIKLFQSVVKAASASASLGPFSWSIQLILKYLVWPWPNWANSFPLWQFSPTVQFSRWQVLYWPNSDNKAGDSPSRTSLSGFHIYSPPISVSL</sequence>
<evidence type="ECO:0000313" key="1">
    <source>
        <dbReference type="EMBL" id="MBW0491286.1"/>
    </source>
</evidence>
<dbReference type="OrthoDB" id="10261522at2759"/>
<accession>A0A9Q3CZL6</accession>
<evidence type="ECO:0000313" key="2">
    <source>
        <dbReference type="Proteomes" id="UP000765509"/>
    </source>
</evidence>
<name>A0A9Q3CZL6_9BASI</name>
<reference evidence="1" key="1">
    <citation type="submission" date="2021-03" db="EMBL/GenBank/DDBJ databases">
        <title>Draft genome sequence of rust myrtle Austropuccinia psidii MF-1, a brazilian biotype.</title>
        <authorList>
            <person name="Quecine M.C."/>
            <person name="Pachon D.M.R."/>
            <person name="Bonatelli M.L."/>
            <person name="Correr F.H."/>
            <person name="Franceschini L.M."/>
            <person name="Leite T.F."/>
            <person name="Margarido G.R.A."/>
            <person name="Almeida C.A."/>
            <person name="Ferrarezi J.A."/>
            <person name="Labate C.A."/>
        </authorList>
    </citation>
    <scope>NUCLEOTIDE SEQUENCE</scope>
    <source>
        <strain evidence="1">MF-1</strain>
    </source>
</reference>
<dbReference type="EMBL" id="AVOT02011002">
    <property type="protein sequence ID" value="MBW0491286.1"/>
    <property type="molecule type" value="Genomic_DNA"/>
</dbReference>
<protein>
    <submittedName>
        <fullName evidence="1">Uncharacterized protein</fullName>
    </submittedName>
</protein>
<dbReference type="Proteomes" id="UP000765509">
    <property type="component" value="Unassembled WGS sequence"/>
</dbReference>
<comment type="caution">
    <text evidence="1">The sequence shown here is derived from an EMBL/GenBank/DDBJ whole genome shotgun (WGS) entry which is preliminary data.</text>
</comment>
<dbReference type="AlphaFoldDB" id="A0A9Q3CZL6"/>